<keyword evidence="2 4" id="KW-0547">Nucleotide-binding</keyword>
<evidence type="ECO:0000313" key="8">
    <source>
        <dbReference type="Proteomes" id="UP001610990"/>
    </source>
</evidence>
<evidence type="ECO:0000256" key="1">
    <source>
        <dbReference type="ARBA" id="ARBA00022598"/>
    </source>
</evidence>
<evidence type="ECO:0000256" key="5">
    <source>
        <dbReference type="SAM" id="MobiDB-lite"/>
    </source>
</evidence>
<evidence type="ECO:0000313" key="7">
    <source>
        <dbReference type="EMBL" id="MFH8582942.1"/>
    </source>
</evidence>
<keyword evidence="1 7" id="KW-0436">Ligase</keyword>
<dbReference type="SUPFAM" id="SSF56059">
    <property type="entry name" value="Glutathione synthetase ATP-binding domain-like"/>
    <property type="match status" value="1"/>
</dbReference>
<comment type="caution">
    <text evidence="7">The sequence shown here is derived from an EMBL/GenBank/DDBJ whole genome shotgun (WGS) entry which is preliminary data.</text>
</comment>
<dbReference type="RefSeq" id="WP_397670562.1">
    <property type="nucleotide sequence ID" value="NZ_JBIRGH010000001.1"/>
</dbReference>
<gene>
    <name evidence="7" type="ORF">ACH4GP_00915</name>
</gene>
<dbReference type="PANTHER" id="PTHR43585:SF2">
    <property type="entry name" value="ATP-GRASP ENZYME FSQD"/>
    <property type="match status" value="1"/>
</dbReference>
<name>A0ABW7R5E0_9ACTN</name>
<accession>A0ABW7R5E0</accession>
<sequence length="459" mass="50322">MPHTNAETGRIPAARTTRPDITDEPPPVCPVGAGDAGEAVDAAPGPVLLLADDRPCSFGRYAARRGPEELVLLRFEDASGELPTDYLRETAHLPAFWIRQDVPLETEAARYLSWIEGRSARPTRFCNPSEPRQDIAQRFARFVGLPHLTERQVLWVRDKAAMKDRFRALGLRTAAYQRVRTDTQVRRFAAAHGWPLVLKPVDSFACIDTFLLHGPEDLREVDLAARRWMVEQYLCGTEWEVCALVHNGAVPDVWPSALPCRPLDTVDGAMNAHISVGSGPGPVTDVATLVQRVVGGMRIDHGYLHMEFFEIDGQAYAGEVGLRPAGCEIAANHGHAYGFDIFGAILDVYTGRRPALEYGERRCVGDLLLPLPATGTVKGITSREELLRLPGVLDAVLRIAPGDRVTARRASHSSSGYVHIEGDTAAEVETRMRGVLARFRIEVVADAEGAVALPPERGR</sequence>
<keyword evidence="8" id="KW-1185">Reference proteome</keyword>
<protein>
    <submittedName>
        <fullName evidence="7">ATP-dependent carboxylate-amine ligase</fullName>
    </submittedName>
</protein>
<reference evidence="7 8" key="1">
    <citation type="submission" date="2024-10" db="EMBL/GenBank/DDBJ databases">
        <title>The Natural Products Discovery Center: Release of the First 8490 Sequenced Strains for Exploring Actinobacteria Biosynthetic Diversity.</title>
        <authorList>
            <person name="Kalkreuter E."/>
            <person name="Kautsar S.A."/>
            <person name="Yang D."/>
            <person name="Bader C.D."/>
            <person name="Teijaro C.N."/>
            <person name="Fluegel L."/>
            <person name="Davis C.M."/>
            <person name="Simpson J.R."/>
            <person name="Lauterbach L."/>
            <person name="Steele A.D."/>
            <person name="Gui C."/>
            <person name="Meng S."/>
            <person name="Li G."/>
            <person name="Viehrig K."/>
            <person name="Ye F."/>
            <person name="Su P."/>
            <person name="Kiefer A.F."/>
            <person name="Nichols A."/>
            <person name="Cepeda A.J."/>
            <person name="Yan W."/>
            <person name="Fan B."/>
            <person name="Jiang Y."/>
            <person name="Adhikari A."/>
            <person name="Zheng C.-J."/>
            <person name="Schuster L."/>
            <person name="Cowan T.M."/>
            <person name="Smanski M.J."/>
            <person name="Chevrette M.G."/>
            <person name="De Carvalho L.P.S."/>
            <person name="Shen B."/>
        </authorList>
    </citation>
    <scope>NUCLEOTIDE SEQUENCE [LARGE SCALE GENOMIC DNA]</scope>
    <source>
        <strain evidence="7 8">NPDC018013</strain>
    </source>
</reference>
<dbReference type="PROSITE" id="PS50975">
    <property type="entry name" value="ATP_GRASP"/>
    <property type="match status" value="1"/>
</dbReference>
<organism evidence="7 8">
    <name type="scientific">Streptomyces celluloflavus</name>
    <dbReference type="NCBI Taxonomy" id="58344"/>
    <lineage>
        <taxon>Bacteria</taxon>
        <taxon>Bacillati</taxon>
        <taxon>Actinomycetota</taxon>
        <taxon>Actinomycetes</taxon>
        <taxon>Kitasatosporales</taxon>
        <taxon>Streptomycetaceae</taxon>
        <taxon>Streptomyces</taxon>
    </lineage>
</organism>
<dbReference type="Gene3D" id="3.30.470.20">
    <property type="entry name" value="ATP-grasp fold, B domain"/>
    <property type="match status" value="1"/>
</dbReference>
<dbReference type="PANTHER" id="PTHR43585">
    <property type="entry name" value="FUMIPYRROLE BIOSYNTHESIS PROTEIN C"/>
    <property type="match status" value="1"/>
</dbReference>
<dbReference type="GO" id="GO:0016874">
    <property type="term" value="F:ligase activity"/>
    <property type="evidence" value="ECO:0007669"/>
    <property type="project" value="UniProtKB-KW"/>
</dbReference>
<feature type="domain" description="ATP-grasp" evidence="6">
    <location>
        <begin position="163"/>
        <end position="350"/>
    </location>
</feature>
<dbReference type="InterPro" id="IPR011761">
    <property type="entry name" value="ATP-grasp"/>
</dbReference>
<feature type="region of interest" description="Disordered" evidence="5">
    <location>
        <begin position="1"/>
        <end position="26"/>
    </location>
</feature>
<dbReference type="EMBL" id="JBIRGH010000001">
    <property type="protein sequence ID" value="MFH8582942.1"/>
    <property type="molecule type" value="Genomic_DNA"/>
</dbReference>
<dbReference type="Pfam" id="PF18603">
    <property type="entry name" value="LAL_C2"/>
    <property type="match status" value="1"/>
</dbReference>
<evidence type="ECO:0000256" key="2">
    <source>
        <dbReference type="ARBA" id="ARBA00022741"/>
    </source>
</evidence>
<proteinExistence type="predicted"/>
<evidence type="ECO:0000256" key="3">
    <source>
        <dbReference type="ARBA" id="ARBA00022840"/>
    </source>
</evidence>
<dbReference type="InterPro" id="IPR052032">
    <property type="entry name" value="ATP-dep_AA_Ligase"/>
</dbReference>
<dbReference type="InterPro" id="IPR040570">
    <property type="entry name" value="LAL_C2"/>
</dbReference>
<dbReference type="Proteomes" id="UP001610990">
    <property type="component" value="Unassembled WGS sequence"/>
</dbReference>
<keyword evidence="3 4" id="KW-0067">ATP-binding</keyword>
<evidence type="ECO:0000259" key="6">
    <source>
        <dbReference type="PROSITE" id="PS50975"/>
    </source>
</evidence>
<evidence type="ECO:0000256" key="4">
    <source>
        <dbReference type="PROSITE-ProRule" id="PRU00409"/>
    </source>
</evidence>